<reference evidence="2" key="1">
    <citation type="submission" date="2022-11" db="UniProtKB">
        <authorList>
            <consortium name="WormBaseParasite"/>
        </authorList>
    </citation>
    <scope>IDENTIFICATION</scope>
</reference>
<protein>
    <submittedName>
        <fullName evidence="2">Uncharacterized protein</fullName>
    </submittedName>
</protein>
<organism evidence="1 2">
    <name type="scientific">Romanomermis culicivorax</name>
    <name type="common">Nematode worm</name>
    <dbReference type="NCBI Taxonomy" id="13658"/>
    <lineage>
        <taxon>Eukaryota</taxon>
        <taxon>Metazoa</taxon>
        <taxon>Ecdysozoa</taxon>
        <taxon>Nematoda</taxon>
        <taxon>Enoplea</taxon>
        <taxon>Dorylaimia</taxon>
        <taxon>Mermithida</taxon>
        <taxon>Mermithoidea</taxon>
        <taxon>Mermithidae</taxon>
        <taxon>Romanomermis</taxon>
    </lineage>
</organism>
<proteinExistence type="predicted"/>
<evidence type="ECO:0000313" key="1">
    <source>
        <dbReference type="Proteomes" id="UP000887565"/>
    </source>
</evidence>
<dbReference type="WBParaSite" id="nRc.2.0.1.t03790-RA">
    <property type="protein sequence ID" value="nRc.2.0.1.t03790-RA"/>
    <property type="gene ID" value="nRc.2.0.1.g03790"/>
</dbReference>
<keyword evidence="1" id="KW-1185">Reference proteome</keyword>
<dbReference type="Proteomes" id="UP000887565">
    <property type="component" value="Unplaced"/>
</dbReference>
<dbReference type="AlphaFoldDB" id="A0A915HQQ6"/>
<accession>A0A915HQQ6</accession>
<name>A0A915HQQ6_ROMCU</name>
<sequence>MNNPNVYEYFVSTGNCLLIEAVNDKFWESAEFRGFQACGPRSEIVDCRRFLGFNWRPSAAIGDSWN</sequence>
<evidence type="ECO:0000313" key="2">
    <source>
        <dbReference type="WBParaSite" id="nRc.2.0.1.t03790-RA"/>
    </source>
</evidence>